<name>A0A9Q0B1M3_9PEZI</name>
<reference evidence="1" key="1">
    <citation type="submission" date="2019-01" db="EMBL/GenBank/DDBJ databases">
        <title>Colletotrichum abscissum LGMF1257.</title>
        <authorList>
            <person name="Baroncelli R."/>
        </authorList>
    </citation>
    <scope>NUCLEOTIDE SEQUENCE</scope>
    <source>
        <strain evidence="1">Ca142</strain>
    </source>
</reference>
<dbReference type="EMBL" id="SDAQ01000090">
    <property type="protein sequence ID" value="KAI3540593.1"/>
    <property type="molecule type" value="Genomic_DNA"/>
</dbReference>
<sequence length="119" mass="13035">MGHVPPVDAAESKALQRFAQQQRPGLLDIPSICLFPVAQRGLEADITGVRNEEFVAGASKSEGYFVEAGSVAELFQHGYEPFGGDQIRPHHLERLLDHWRGLLNEDVWGVGPQGMEGSI</sequence>
<evidence type="ECO:0000313" key="2">
    <source>
        <dbReference type="Proteomes" id="UP001056436"/>
    </source>
</evidence>
<comment type="caution">
    <text evidence="1">The sequence shown here is derived from an EMBL/GenBank/DDBJ whole genome shotgun (WGS) entry which is preliminary data.</text>
</comment>
<dbReference type="AlphaFoldDB" id="A0A9Q0B1M3"/>
<dbReference type="OrthoDB" id="4837549at2759"/>
<protein>
    <submittedName>
        <fullName evidence="1">Uncharacterized protein</fullName>
    </submittedName>
</protein>
<keyword evidence="2" id="KW-1185">Reference proteome</keyword>
<evidence type="ECO:0000313" key="1">
    <source>
        <dbReference type="EMBL" id="KAI3540593.1"/>
    </source>
</evidence>
<dbReference type="Proteomes" id="UP001056436">
    <property type="component" value="Unassembled WGS sequence"/>
</dbReference>
<organism evidence="1 2">
    <name type="scientific">Colletotrichum abscissum</name>
    <dbReference type="NCBI Taxonomy" id="1671311"/>
    <lineage>
        <taxon>Eukaryota</taxon>
        <taxon>Fungi</taxon>
        <taxon>Dikarya</taxon>
        <taxon>Ascomycota</taxon>
        <taxon>Pezizomycotina</taxon>
        <taxon>Sordariomycetes</taxon>
        <taxon>Hypocreomycetidae</taxon>
        <taxon>Glomerellales</taxon>
        <taxon>Glomerellaceae</taxon>
        <taxon>Colletotrichum</taxon>
        <taxon>Colletotrichum acutatum species complex</taxon>
    </lineage>
</organism>
<proteinExistence type="predicted"/>
<gene>
    <name evidence="1" type="ORF">CABS02_11006</name>
</gene>
<accession>A0A9Q0B1M3</accession>